<evidence type="ECO:0000256" key="1">
    <source>
        <dbReference type="SAM" id="MobiDB-lite"/>
    </source>
</evidence>
<protein>
    <submittedName>
        <fullName evidence="2">Uncharacterized protein</fullName>
    </submittedName>
</protein>
<feature type="compositionally biased region" description="Low complexity" evidence="1">
    <location>
        <begin position="48"/>
        <end position="57"/>
    </location>
</feature>
<proteinExistence type="predicted"/>
<dbReference type="EMBL" id="FOLQ01000002">
    <property type="protein sequence ID" value="SFC62444.1"/>
    <property type="molecule type" value="Genomic_DNA"/>
</dbReference>
<evidence type="ECO:0000313" key="3">
    <source>
        <dbReference type="Proteomes" id="UP000198598"/>
    </source>
</evidence>
<sequence length="65" mass="7914">MYQDDEFKFDSICQEVVSFSEFKLRFAQYKRAVHETMYRLNQPKPFFSSQQQDSRSSLAYRETDQ</sequence>
<gene>
    <name evidence="2" type="ORF">SAMN05216167_10214</name>
</gene>
<dbReference type="STRING" id="662367.SAMN05216167_10214"/>
<dbReference type="AlphaFoldDB" id="A0A1I1KNE2"/>
<accession>A0A1I1KNE2</accession>
<reference evidence="2 3" key="1">
    <citation type="submission" date="2016-10" db="EMBL/GenBank/DDBJ databases">
        <authorList>
            <person name="de Groot N.N."/>
        </authorList>
    </citation>
    <scope>NUCLEOTIDE SEQUENCE [LARGE SCALE GENOMIC DNA]</scope>
    <source>
        <strain evidence="2 3">DSM 26130</strain>
    </source>
</reference>
<dbReference type="Proteomes" id="UP000198598">
    <property type="component" value="Unassembled WGS sequence"/>
</dbReference>
<dbReference type="RefSeq" id="WP_093823711.1">
    <property type="nucleotide sequence ID" value="NZ_FOLQ01000002.1"/>
</dbReference>
<evidence type="ECO:0000313" key="2">
    <source>
        <dbReference type="EMBL" id="SFC62444.1"/>
    </source>
</evidence>
<organism evidence="2 3">
    <name type="scientific">Spirosoma endophyticum</name>
    <dbReference type="NCBI Taxonomy" id="662367"/>
    <lineage>
        <taxon>Bacteria</taxon>
        <taxon>Pseudomonadati</taxon>
        <taxon>Bacteroidota</taxon>
        <taxon>Cytophagia</taxon>
        <taxon>Cytophagales</taxon>
        <taxon>Cytophagaceae</taxon>
        <taxon>Spirosoma</taxon>
    </lineage>
</organism>
<keyword evidence="3" id="KW-1185">Reference proteome</keyword>
<name>A0A1I1KNE2_9BACT</name>
<feature type="region of interest" description="Disordered" evidence="1">
    <location>
        <begin position="44"/>
        <end position="65"/>
    </location>
</feature>